<gene>
    <name evidence="4" type="primary">rplQ</name>
    <name evidence="6" type="ORF">A2W52_04665</name>
</gene>
<dbReference type="EMBL" id="MHRJ01000014">
    <property type="protein sequence ID" value="OHA23170.1"/>
    <property type="molecule type" value="Genomic_DNA"/>
</dbReference>
<dbReference type="PROSITE" id="PS01167">
    <property type="entry name" value="RIBOSOMAL_L17"/>
    <property type="match status" value="1"/>
</dbReference>
<dbReference type="GO" id="GO:0003735">
    <property type="term" value="F:structural constituent of ribosome"/>
    <property type="evidence" value="ECO:0007669"/>
    <property type="project" value="InterPro"/>
</dbReference>
<evidence type="ECO:0000313" key="6">
    <source>
        <dbReference type="EMBL" id="OHA23170.1"/>
    </source>
</evidence>
<evidence type="ECO:0000256" key="3">
    <source>
        <dbReference type="ARBA" id="ARBA00023274"/>
    </source>
</evidence>
<dbReference type="NCBIfam" id="TIGR00059">
    <property type="entry name" value="L17"/>
    <property type="match status" value="1"/>
</dbReference>
<dbReference type="AlphaFoldDB" id="A0A1G2MGY6"/>
<dbReference type="Gene3D" id="3.90.1030.10">
    <property type="entry name" value="Ribosomal protein L17"/>
    <property type="match status" value="1"/>
</dbReference>
<protein>
    <recommendedName>
        <fullName evidence="4">Large ribosomal subunit protein bL17</fullName>
    </recommendedName>
</protein>
<dbReference type="GO" id="GO:0022625">
    <property type="term" value="C:cytosolic large ribosomal subunit"/>
    <property type="evidence" value="ECO:0007669"/>
    <property type="project" value="TreeGrafter"/>
</dbReference>
<sequence length="116" mass="13375">MRHSNRVKKFGRERKERKALMRSLAESLLERGRIRTTEARAKALRPFVERIITLSRSGTFESRRLVRARLRNTISLGRLYRSVAPKYATVRGGYTRVVKAGFRISDGAKMAIIELV</sequence>
<evidence type="ECO:0000313" key="7">
    <source>
        <dbReference type="Proteomes" id="UP000176493"/>
    </source>
</evidence>
<evidence type="ECO:0000256" key="5">
    <source>
        <dbReference type="RuleBase" id="RU000660"/>
    </source>
</evidence>
<organism evidence="6 7">
    <name type="scientific">Candidatus Taylorbacteria bacterium RIFCSPHIGHO2_02_49_25</name>
    <dbReference type="NCBI Taxonomy" id="1802305"/>
    <lineage>
        <taxon>Bacteria</taxon>
        <taxon>Candidatus Tayloriibacteriota</taxon>
    </lineage>
</organism>
<accession>A0A1G2MGY6</accession>
<dbReference type="HAMAP" id="MF_01368">
    <property type="entry name" value="Ribosomal_bL17"/>
    <property type="match status" value="1"/>
</dbReference>
<evidence type="ECO:0000256" key="2">
    <source>
        <dbReference type="ARBA" id="ARBA00022980"/>
    </source>
</evidence>
<dbReference type="Pfam" id="PF01196">
    <property type="entry name" value="Ribosomal_L17"/>
    <property type="match status" value="1"/>
</dbReference>
<keyword evidence="2 4" id="KW-0689">Ribosomal protein</keyword>
<evidence type="ECO:0000256" key="1">
    <source>
        <dbReference type="ARBA" id="ARBA00008777"/>
    </source>
</evidence>
<dbReference type="Proteomes" id="UP000176493">
    <property type="component" value="Unassembled WGS sequence"/>
</dbReference>
<dbReference type="InterPro" id="IPR036373">
    <property type="entry name" value="Ribosomal_bL17_sf"/>
</dbReference>
<dbReference type="SUPFAM" id="SSF64263">
    <property type="entry name" value="Prokaryotic ribosomal protein L17"/>
    <property type="match status" value="1"/>
</dbReference>
<dbReference type="PANTHER" id="PTHR14413">
    <property type="entry name" value="RIBOSOMAL PROTEIN L17"/>
    <property type="match status" value="1"/>
</dbReference>
<dbReference type="GO" id="GO:0006412">
    <property type="term" value="P:translation"/>
    <property type="evidence" value="ECO:0007669"/>
    <property type="project" value="UniProtKB-UniRule"/>
</dbReference>
<name>A0A1G2MGY6_9BACT</name>
<evidence type="ECO:0000256" key="4">
    <source>
        <dbReference type="HAMAP-Rule" id="MF_01368"/>
    </source>
</evidence>
<proteinExistence type="inferred from homology"/>
<dbReference type="PANTHER" id="PTHR14413:SF16">
    <property type="entry name" value="LARGE RIBOSOMAL SUBUNIT PROTEIN BL17M"/>
    <property type="match status" value="1"/>
</dbReference>
<keyword evidence="3 4" id="KW-0687">Ribonucleoprotein</keyword>
<dbReference type="InterPro" id="IPR000456">
    <property type="entry name" value="Ribosomal_bL17"/>
</dbReference>
<comment type="caution">
    <text evidence="6">The sequence shown here is derived from an EMBL/GenBank/DDBJ whole genome shotgun (WGS) entry which is preliminary data.</text>
</comment>
<comment type="subunit">
    <text evidence="4">Part of the 50S ribosomal subunit. Contacts protein L32.</text>
</comment>
<dbReference type="InterPro" id="IPR047859">
    <property type="entry name" value="Ribosomal_bL17_CS"/>
</dbReference>
<reference evidence="6 7" key="1">
    <citation type="journal article" date="2016" name="Nat. Commun.">
        <title>Thousands of microbial genomes shed light on interconnected biogeochemical processes in an aquifer system.</title>
        <authorList>
            <person name="Anantharaman K."/>
            <person name="Brown C.T."/>
            <person name="Hug L.A."/>
            <person name="Sharon I."/>
            <person name="Castelle C.J."/>
            <person name="Probst A.J."/>
            <person name="Thomas B.C."/>
            <person name="Singh A."/>
            <person name="Wilkins M.J."/>
            <person name="Karaoz U."/>
            <person name="Brodie E.L."/>
            <person name="Williams K.H."/>
            <person name="Hubbard S.S."/>
            <person name="Banfield J.F."/>
        </authorList>
    </citation>
    <scope>NUCLEOTIDE SEQUENCE [LARGE SCALE GENOMIC DNA]</scope>
</reference>
<comment type="similarity">
    <text evidence="1 4 5">Belongs to the bacterial ribosomal protein bL17 family.</text>
</comment>